<dbReference type="InterPro" id="IPR012762">
    <property type="entry name" value="Ubiq_biosynth_COQ9"/>
</dbReference>
<comment type="caution">
    <text evidence="8">The sequence shown here is derived from an EMBL/GenBank/DDBJ whole genome shotgun (WGS) entry which is preliminary data.</text>
</comment>
<sequence length="220" mass="24660">MTGLPNDPTLDEVREHVAPLLPGQAAFDGWNDAALTNAAAAAGLDAAMVELAFPGGAMDMIDAWFGWLDREMERKFPPEVLATMKVRERIVALIEARLDLLAPEREALRRAQAIMAMPQNLVAATRLGWRAADQMWRLAGDISTDFNYYSKRTTLAAVYAATLLIFISDESSGWTDSRAFLGRRIDGIIRFERTKQHWRANAERRPSLARFIGRLRYPAI</sequence>
<protein>
    <submittedName>
        <fullName evidence="8">Ubiquinone biosynthesis protein COQ9</fullName>
    </submittedName>
</protein>
<dbReference type="EMBL" id="JACHOV010000004">
    <property type="protein sequence ID" value="MBB4640947.1"/>
    <property type="molecule type" value="Genomic_DNA"/>
</dbReference>
<dbReference type="Pfam" id="PF08511">
    <property type="entry name" value="COQ9"/>
    <property type="match status" value="1"/>
</dbReference>
<dbReference type="InterPro" id="IPR013718">
    <property type="entry name" value="COQ9_C"/>
</dbReference>
<dbReference type="RefSeq" id="WP_184474776.1">
    <property type="nucleotide sequence ID" value="NZ_JACHOV010000004.1"/>
</dbReference>
<evidence type="ECO:0000313" key="9">
    <source>
        <dbReference type="Proteomes" id="UP000575068"/>
    </source>
</evidence>
<evidence type="ECO:0000256" key="5">
    <source>
        <dbReference type="ARBA" id="ARBA00023121"/>
    </source>
</evidence>
<keyword evidence="4" id="KW-0809">Transit peptide</keyword>
<proteinExistence type="inferred from homology"/>
<dbReference type="PANTHER" id="PTHR21427">
    <property type="entry name" value="UBIQUINONE BIOSYNTHESIS PROTEIN COQ9, MITOCHONDRIAL"/>
    <property type="match status" value="1"/>
</dbReference>
<comment type="function">
    <text evidence="6">Membrane-associated protein that warps the membrane surface to access and bind aromatic isoprenes with high specificity, including ubiquinone (CoQ) isoprene intermediates and presents them directly to COQ7, therefore facilitating the COQ7-mediated hydroxylase step. Participates in the biosynthesis of coenzyme Q, also named ubiquinone, an essential lipid-soluble electron transporter for aerobic cellular respiration.</text>
</comment>
<organism evidence="8 9">
    <name type="scientific">Rhizorhapis suberifaciens</name>
    <name type="common">corky root of lettuce</name>
    <dbReference type="NCBI Taxonomy" id="13656"/>
    <lineage>
        <taxon>Bacteria</taxon>
        <taxon>Pseudomonadati</taxon>
        <taxon>Pseudomonadota</taxon>
        <taxon>Alphaproteobacteria</taxon>
        <taxon>Sphingomonadales</taxon>
        <taxon>Sphingomonadaceae</taxon>
        <taxon>Rhizorhapis</taxon>
    </lineage>
</organism>
<evidence type="ECO:0000259" key="7">
    <source>
        <dbReference type="Pfam" id="PF08511"/>
    </source>
</evidence>
<comment type="similarity">
    <text evidence="2">Belongs to the COQ9 family.</text>
</comment>
<dbReference type="PANTHER" id="PTHR21427:SF19">
    <property type="entry name" value="UBIQUINONE BIOSYNTHESIS PROTEIN COQ9, MITOCHONDRIAL"/>
    <property type="match status" value="1"/>
</dbReference>
<keyword evidence="5" id="KW-0446">Lipid-binding</keyword>
<accession>A0A840HTL1</accession>
<keyword evidence="9" id="KW-1185">Reference proteome</keyword>
<dbReference type="Proteomes" id="UP000575068">
    <property type="component" value="Unassembled WGS sequence"/>
</dbReference>
<feature type="domain" description="COQ9 C-terminal" evidence="7">
    <location>
        <begin position="124"/>
        <end position="192"/>
    </location>
</feature>
<evidence type="ECO:0000256" key="2">
    <source>
        <dbReference type="ARBA" id="ARBA00010766"/>
    </source>
</evidence>
<comment type="pathway">
    <text evidence="1">Cofactor biosynthesis; ubiquinone biosynthesis.</text>
</comment>
<evidence type="ECO:0000256" key="4">
    <source>
        <dbReference type="ARBA" id="ARBA00022946"/>
    </source>
</evidence>
<evidence type="ECO:0000256" key="6">
    <source>
        <dbReference type="ARBA" id="ARBA00058104"/>
    </source>
</evidence>
<dbReference type="NCBIfam" id="TIGR02396">
    <property type="entry name" value="diverge_rpsU"/>
    <property type="match status" value="1"/>
</dbReference>
<gene>
    <name evidence="8" type="ORF">HNQ99_001251</name>
</gene>
<evidence type="ECO:0000256" key="3">
    <source>
        <dbReference type="ARBA" id="ARBA00022688"/>
    </source>
</evidence>
<dbReference type="GO" id="GO:0008289">
    <property type="term" value="F:lipid binding"/>
    <property type="evidence" value="ECO:0007669"/>
    <property type="project" value="UniProtKB-KW"/>
</dbReference>
<reference evidence="8 9" key="1">
    <citation type="submission" date="2020-08" db="EMBL/GenBank/DDBJ databases">
        <title>Genomic Encyclopedia of Type Strains, Phase IV (KMG-IV): sequencing the most valuable type-strain genomes for metagenomic binning, comparative biology and taxonomic classification.</title>
        <authorList>
            <person name="Goeker M."/>
        </authorList>
    </citation>
    <scope>NUCLEOTIDE SEQUENCE [LARGE SCALE GENOMIC DNA]</scope>
    <source>
        <strain evidence="8 9">DSM 7465</strain>
    </source>
</reference>
<dbReference type="Gene3D" id="1.10.357.10">
    <property type="entry name" value="Tetracycline Repressor, domain 2"/>
    <property type="match status" value="1"/>
</dbReference>
<dbReference type="GO" id="GO:0006744">
    <property type="term" value="P:ubiquinone biosynthetic process"/>
    <property type="evidence" value="ECO:0007669"/>
    <property type="project" value="UniProtKB-KW"/>
</dbReference>
<evidence type="ECO:0000313" key="8">
    <source>
        <dbReference type="EMBL" id="MBB4640947.1"/>
    </source>
</evidence>
<keyword evidence="8" id="KW-0830">Ubiquinone</keyword>
<name>A0A840HTL1_9SPHN</name>
<keyword evidence="3" id="KW-0831">Ubiquinone biosynthesis</keyword>
<evidence type="ECO:0000256" key="1">
    <source>
        <dbReference type="ARBA" id="ARBA00004749"/>
    </source>
</evidence>
<dbReference type="AlphaFoldDB" id="A0A840HTL1"/>